<protein>
    <submittedName>
        <fullName evidence="4">Response regulator</fullName>
    </submittedName>
</protein>
<dbReference type="InterPro" id="IPR050595">
    <property type="entry name" value="Bact_response_regulator"/>
</dbReference>
<keyword evidence="5" id="KW-1185">Reference proteome</keyword>
<gene>
    <name evidence="4" type="ORF">HN018_26545</name>
</gene>
<dbReference type="Gene3D" id="3.40.50.2300">
    <property type="match status" value="1"/>
</dbReference>
<dbReference type="KEGG" id="lck:HN018_26545"/>
<dbReference type="GO" id="GO:0000160">
    <property type="term" value="P:phosphorelay signal transduction system"/>
    <property type="evidence" value="ECO:0007669"/>
    <property type="project" value="InterPro"/>
</dbReference>
<reference evidence="4 5" key="1">
    <citation type="journal article" date="2014" name="World J. Microbiol. Biotechnol.">
        <title>Biodiversity and physiological characteristics of Antarctic and Arctic lichens-associated bacteria.</title>
        <authorList>
            <person name="Lee Y.M."/>
            <person name="Kim E.H."/>
            <person name="Lee H.K."/>
            <person name="Hong S.G."/>
        </authorList>
    </citation>
    <scope>NUCLEOTIDE SEQUENCE [LARGE SCALE GENOMIC DNA]</scope>
    <source>
        <strain evidence="4 5">PAMC 26569</strain>
        <plasmid evidence="4">unnamed4</plasmid>
    </source>
</reference>
<evidence type="ECO:0000259" key="3">
    <source>
        <dbReference type="PROSITE" id="PS50110"/>
    </source>
</evidence>
<dbReference type="SUPFAM" id="SSF52172">
    <property type="entry name" value="CheY-like"/>
    <property type="match status" value="1"/>
</dbReference>
<dbReference type="InterPro" id="IPR001789">
    <property type="entry name" value="Sig_transdc_resp-reg_receiver"/>
</dbReference>
<proteinExistence type="predicted"/>
<feature type="modified residue" description="4-aspartylphosphate" evidence="2">
    <location>
        <position position="54"/>
    </location>
</feature>
<accession>A0A6M8HZR0</accession>
<dbReference type="PANTHER" id="PTHR44591:SF21">
    <property type="entry name" value="TWO-COMPONENT RESPONSE REGULATOR"/>
    <property type="match status" value="1"/>
</dbReference>
<name>A0A6M8HZR0_9PROT</name>
<dbReference type="AlphaFoldDB" id="A0A6M8HZR0"/>
<evidence type="ECO:0000256" key="1">
    <source>
        <dbReference type="ARBA" id="ARBA00022553"/>
    </source>
</evidence>
<evidence type="ECO:0000256" key="2">
    <source>
        <dbReference type="PROSITE-ProRule" id="PRU00169"/>
    </source>
</evidence>
<geneLocation type="plasmid" evidence="4 5">
    <name>unnamed4</name>
</geneLocation>
<dbReference type="Pfam" id="PF00072">
    <property type="entry name" value="Response_reg"/>
    <property type="match status" value="1"/>
</dbReference>
<organism evidence="4 5">
    <name type="scientific">Lichenicola cladoniae</name>
    <dbReference type="NCBI Taxonomy" id="1484109"/>
    <lineage>
        <taxon>Bacteria</taxon>
        <taxon>Pseudomonadati</taxon>
        <taxon>Pseudomonadota</taxon>
        <taxon>Alphaproteobacteria</taxon>
        <taxon>Acetobacterales</taxon>
        <taxon>Acetobacteraceae</taxon>
        <taxon>Lichenicola</taxon>
    </lineage>
</organism>
<keyword evidence="1 2" id="KW-0597">Phosphoprotein</keyword>
<dbReference type="PANTHER" id="PTHR44591">
    <property type="entry name" value="STRESS RESPONSE REGULATOR PROTEIN 1"/>
    <property type="match status" value="1"/>
</dbReference>
<keyword evidence="4" id="KW-0614">Plasmid</keyword>
<dbReference type="SMART" id="SM00448">
    <property type="entry name" value="REC"/>
    <property type="match status" value="1"/>
</dbReference>
<evidence type="ECO:0000313" key="4">
    <source>
        <dbReference type="EMBL" id="QKE93697.1"/>
    </source>
</evidence>
<dbReference type="PROSITE" id="PS50110">
    <property type="entry name" value="RESPONSE_REGULATORY"/>
    <property type="match status" value="1"/>
</dbReference>
<evidence type="ECO:0000313" key="5">
    <source>
        <dbReference type="Proteomes" id="UP000500767"/>
    </source>
</evidence>
<feature type="domain" description="Response regulatory" evidence="3">
    <location>
        <begin position="4"/>
        <end position="120"/>
    </location>
</feature>
<dbReference type="InterPro" id="IPR011006">
    <property type="entry name" value="CheY-like_superfamily"/>
</dbReference>
<dbReference type="EMBL" id="CP053711">
    <property type="protein sequence ID" value="QKE93697.1"/>
    <property type="molecule type" value="Genomic_DNA"/>
</dbReference>
<dbReference type="RefSeq" id="WP_171837775.1">
    <property type="nucleotide sequence ID" value="NZ_CP053711.1"/>
</dbReference>
<dbReference type="Proteomes" id="UP000500767">
    <property type="component" value="Plasmid unnamed4"/>
</dbReference>
<sequence>MAIRILFAEDEGLIRMMTAESLRDEGFDVVDAWDGDEPVRLLEAGETFDIVVTDVHMPGSRDGIDVAVHARRLHPRIPVIVASAYEPNHMPRLAILDPAAIYIGKPYSLVDLMDAVRRLTTLP</sequence>